<reference evidence="8 9" key="1">
    <citation type="submission" date="2016-10" db="EMBL/GenBank/DDBJ databases">
        <authorList>
            <person name="de Groot N.N."/>
        </authorList>
    </citation>
    <scope>NUCLEOTIDE SEQUENCE [LARGE SCALE GENOMIC DNA]</scope>
    <source>
        <strain evidence="8 9">NLAE-zl-G419</strain>
    </source>
</reference>
<feature type="active site" description="Nucleophile" evidence="6">
    <location>
        <position position="18"/>
    </location>
</feature>
<feature type="domain" description="Phosphotyrosine protein phosphatase I" evidence="7">
    <location>
        <begin position="12"/>
        <end position="157"/>
    </location>
</feature>
<comment type="catalytic activity">
    <reaction evidence="5">
        <text>O-phospho-L-tyrosyl-[protein] + H2O = L-tyrosyl-[protein] + phosphate</text>
        <dbReference type="Rhea" id="RHEA:10684"/>
        <dbReference type="Rhea" id="RHEA-COMP:10136"/>
        <dbReference type="Rhea" id="RHEA-COMP:20101"/>
        <dbReference type="ChEBI" id="CHEBI:15377"/>
        <dbReference type="ChEBI" id="CHEBI:43474"/>
        <dbReference type="ChEBI" id="CHEBI:46858"/>
        <dbReference type="ChEBI" id="CHEBI:61978"/>
        <dbReference type="EC" id="3.1.3.48"/>
    </reaction>
</comment>
<dbReference type="InterPro" id="IPR023485">
    <property type="entry name" value="Ptyr_pPase"/>
</dbReference>
<feature type="active site" description="Proton donor" evidence="6">
    <location>
        <position position="133"/>
    </location>
</feature>
<dbReference type="InterPro" id="IPR036196">
    <property type="entry name" value="Ptyr_pPase_sf"/>
</dbReference>
<keyword evidence="4" id="KW-0904">Protein phosphatase</keyword>
<dbReference type="Proteomes" id="UP000182135">
    <property type="component" value="Unassembled WGS sequence"/>
</dbReference>
<dbReference type="PANTHER" id="PTHR11717">
    <property type="entry name" value="LOW MOLECULAR WEIGHT PROTEIN TYROSINE PHOSPHATASE"/>
    <property type="match status" value="1"/>
</dbReference>
<dbReference type="eggNOG" id="COG0394">
    <property type="taxonomic scope" value="Bacteria"/>
</dbReference>
<dbReference type="CDD" id="cd16343">
    <property type="entry name" value="LMWPTP"/>
    <property type="match status" value="1"/>
</dbReference>
<dbReference type="EMBL" id="FOOE01000007">
    <property type="protein sequence ID" value="SFF70995.1"/>
    <property type="molecule type" value="Genomic_DNA"/>
</dbReference>
<organism evidence="8 9">
    <name type="scientific">Clostridium cadaveris</name>
    <dbReference type="NCBI Taxonomy" id="1529"/>
    <lineage>
        <taxon>Bacteria</taxon>
        <taxon>Bacillati</taxon>
        <taxon>Bacillota</taxon>
        <taxon>Clostridia</taxon>
        <taxon>Eubacteriales</taxon>
        <taxon>Clostridiaceae</taxon>
        <taxon>Clostridium</taxon>
    </lineage>
</organism>
<sequence length="161" mass="18830">MRKTLKGEILMIKVMFVCHGNICRSPMAEFVFRNMVKKEGLENEFYIASSATSREEIGNPVYPPAKRKLKQHGISCDGKRAIQITKDDYKNYDYIIAMESYNIKNIMKIIGSDNEKKIYRLLDFTDNKKDIDDPWYSGNFDITYDEICEGSRELLNYILKK</sequence>
<evidence type="ECO:0000256" key="6">
    <source>
        <dbReference type="PIRSR" id="PIRSR617867-1"/>
    </source>
</evidence>
<dbReference type="EC" id="3.1.3.48" evidence="2"/>
<evidence type="ECO:0000256" key="1">
    <source>
        <dbReference type="ARBA" id="ARBA00011063"/>
    </source>
</evidence>
<keyword evidence="9" id="KW-1185">Reference proteome</keyword>
<protein>
    <recommendedName>
        <fullName evidence="2">protein-tyrosine-phosphatase</fullName>
        <ecNumber evidence="2">3.1.3.48</ecNumber>
    </recommendedName>
</protein>
<dbReference type="PRINTS" id="PR00719">
    <property type="entry name" value="LMWPTPASE"/>
</dbReference>
<dbReference type="SMART" id="SM00226">
    <property type="entry name" value="LMWPc"/>
    <property type="match status" value="1"/>
</dbReference>
<gene>
    <name evidence="8" type="ORF">SAMN04487885_107112</name>
</gene>
<feature type="active site" evidence="6">
    <location>
        <position position="24"/>
    </location>
</feature>
<dbReference type="Pfam" id="PF01451">
    <property type="entry name" value="LMWPc"/>
    <property type="match status" value="1"/>
</dbReference>
<dbReference type="PANTHER" id="PTHR11717:SF7">
    <property type="entry name" value="LOW MOLECULAR WEIGHT PHOSPHOTYROSINE PROTEIN PHOSPHATASE"/>
    <property type="match status" value="1"/>
</dbReference>
<accession>A0A1I2KVN7</accession>
<evidence type="ECO:0000259" key="7">
    <source>
        <dbReference type="SMART" id="SM00226"/>
    </source>
</evidence>
<evidence type="ECO:0000256" key="5">
    <source>
        <dbReference type="ARBA" id="ARBA00051722"/>
    </source>
</evidence>
<evidence type="ECO:0000313" key="9">
    <source>
        <dbReference type="Proteomes" id="UP000182135"/>
    </source>
</evidence>
<dbReference type="InterPro" id="IPR017867">
    <property type="entry name" value="Tyr_phospatase_low_mol_wt"/>
</dbReference>
<proteinExistence type="inferred from homology"/>
<evidence type="ECO:0000256" key="4">
    <source>
        <dbReference type="ARBA" id="ARBA00022912"/>
    </source>
</evidence>
<evidence type="ECO:0000256" key="3">
    <source>
        <dbReference type="ARBA" id="ARBA00022801"/>
    </source>
</evidence>
<dbReference type="InterPro" id="IPR050438">
    <property type="entry name" value="LMW_PTPase"/>
</dbReference>
<dbReference type="Gene3D" id="3.40.50.2300">
    <property type="match status" value="1"/>
</dbReference>
<dbReference type="STRING" id="1529.SAMN04487885_107112"/>
<dbReference type="AlphaFoldDB" id="A0A1I2KVN7"/>
<name>A0A1I2KVN7_9CLOT</name>
<evidence type="ECO:0000313" key="8">
    <source>
        <dbReference type="EMBL" id="SFF70995.1"/>
    </source>
</evidence>
<comment type="similarity">
    <text evidence="1">Belongs to the low molecular weight phosphotyrosine protein phosphatase family.</text>
</comment>
<evidence type="ECO:0000256" key="2">
    <source>
        <dbReference type="ARBA" id="ARBA00013064"/>
    </source>
</evidence>
<keyword evidence="3" id="KW-0378">Hydrolase</keyword>
<dbReference type="SUPFAM" id="SSF52788">
    <property type="entry name" value="Phosphotyrosine protein phosphatases I"/>
    <property type="match status" value="1"/>
</dbReference>
<dbReference type="GO" id="GO:0004725">
    <property type="term" value="F:protein tyrosine phosphatase activity"/>
    <property type="evidence" value="ECO:0007669"/>
    <property type="project" value="UniProtKB-EC"/>
</dbReference>